<organism evidence="2 3">
    <name type="scientific">Solanum commersonii</name>
    <name type="common">Commerson's wild potato</name>
    <name type="synonym">Commerson's nightshade</name>
    <dbReference type="NCBI Taxonomy" id="4109"/>
    <lineage>
        <taxon>Eukaryota</taxon>
        <taxon>Viridiplantae</taxon>
        <taxon>Streptophyta</taxon>
        <taxon>Embryophyta</taxon>
        <taxon>Tracheophyta</taxon>
        <taxon>Spermatophyta</taxon>
        <taxon>Magnoliopsida</taxon>
        <taxon>eudicotyledons</taxon>
        <taxon>Gunneridae</taxon>
        <taxon>Pentapetalae</taxon>
        <taxon>asterids</taxon>
        <taxon>lamiids</taxon>
        <taxon>Solanales</taxon>
        <taxon>Solanaceae</taxon>
        <taxon>Solanoideae</taxon>
        <taxon>Solaneae</taxon>
        <taxon>Solanum</taxon>
    </lineage>
</organism>
<feature type="compositionally biased region" description="Low complexity" evidence="1">
    <location>
        <begin position="32"/>
        <end position="52"/>
    </location>
</feature>
<evidence type="ECO:0000313" key="3">
    <source>
        <dbReference type="Proteomes" id="UP000824120"/>
    </source>
</evidence>
<dbReference type="Proteomes" id="UP000824120">
    <property type="component" value="Chromosome 6"/>
</dbReference>
<feature type="region of interest" description="Disordered" evidence="1">
    <location>
        <begin position="1"/>
        <end position="58"/>
    </location>
</feature>
<reference evidence="2 3" key="1">
    <citation type="submission" date="2020-09" db="EMBL/GenBank/DDBJ databases">
        <title>De no assembly of potato wild relative species, Solanum commersonii.</title>
        <authorList>
            <person name="Cho K."/>
        </authorList>
    </citation>
    <scope>NUCLEOTIDE SEQUENCE [LARGE SCALE GENOMIC DNA]</scope>
    <source>
        <strain evidence="2">LZ3.2</strain>
        <tissue evidence="2">Leaf</tissue>
    </source>
</reference>
<keyword evidence="3" id="KW-1185">Reference proteome</keyword>
<dbReference type="EMBL" id="JACXVP010000006">
    <property type="protein sequence ID" value="KAG5599029.1"/>
    <property type="molecule type" value="Genomic_DNA"/>
</dbReference>
<protein>
    <recommendedName>
        <fullName evidence="4">Integrase core domain containing protein</fullName>
    </recommendedName>
</protein>
<accession>A0A9J5YG26</accession>
<evidence type="ECO:0000256" key="1">
    <source>
        <dbReference type="SAM" id="MobiDB-lite"/>
    </source>
</evidence>
<comment type="caution">
    <text evidence="2">The sequence shown here is derived from an EMBL/GenBank/DDBJ whole genome shotgun (WGS) entry which is preliminary data.</text>
</comment>
<evidence type="ECO:0000313" key="2">
    <source>
        <dbReference type="EMBL" id="KAG5599029.1"/>
    </source>
</evidence>
<dbReference type="AlphaFoldDB" id="A0A9J5YG26"/>
<evidence type="ECO:0008006" key="4">
    <source>
        <dbReference type="Google" id="ProtNLM"/>
    </source>
</evidence>
<feature type="compositionally biased region" description="Basic and acidic residues" evidence="1">
    <location>
        <begin position="117"/>
        <end position="126"/>
    </location>
</feature>
<feature type="region of interest" description="Disordered" evidence="1">
    <location>
        <begin position="87"/>
        <end position="126"/>
    </location>
</feature>
<proteinExistence type="predicted"/>
<name>A0A9J5YG26_SOLCO</name>
<sequence>MRRATPVDTSPEVDIGSIPAEASLPTPTSKPSGTSALSSSSQASGASISSQLEENSEVTTLKVEVADLRKDVDYLKFTDFTSLLEAADDVDTPETSEIPLATTGSLGGDCTVGDPDIADRDVHGSS</sequence>
<gene>
    <name evidence="2" type="ORF">H5410_030399</name>
</gene>